<evidence type="ECO:0000259" key="14">
    <source>
        <dbReference type="Pfam" id="PF02868"/>
    </source>
</evidence>
<dbReference type="CDD" id="cd09597">
    <property type="entry name" value="M4_TLP"/>
    <property type="match status" value="1"/>
</dbReference>
<dbReference type="InterPro" id="IPR013856">
    <property type="entry name" value="Peptidase_M4_domain"/>
</dbReference>
<keyword evidence="3 11" id="KW-0645">Protease</keyword>
<evidence type="ECO:0000256" key="6">
    <source>
        <dbReference type="ARBA" id="ARBA00022801"/>
    </source>
</evidence>
<feature type="domain" description="Peptidase M4" evidence="13">
    <location>
        <begin position="238"/>
        <end position="388"/>
    </location>
</feature>
<dbReference type="Pfam" id="PF02868">
    <property type="entry name" value="Peptidase_M4_C"/>
    <property type="match status" value="1"/>
</dbReference>
<dbReference type="InterPro" id="IPR027268">
    <property type="entry name" value="Peptidase_M4/M1_CTD_sf"/>
</dbReference>
<dbReference type="InterPro" id="IPR001570">
    <property type="entry name" value="Peptidase_M4_C_domain"/>
</dbReference>
<reference evidence="17 18" key="1">
    <citation type="submission" date="2018-06" db="EMBL/GenBank/DDBJ databases">
        <authorList>
            <consortium name="Pathogen Informatics"/>
            <person name="Doyle S."/>
        </authorList>
    </citation>
    <scope>NUCLEOTIDE SEQUENCE [LARGE SCALE GENOMIC DNA]</scope>
    <source>
        <strain evidence="18">ATCC 11859 / DSM 33 / NCIB 8841 / NCTC 4822</strain>
    </source>
</reference>
<dbReference type="Gene3D" id="3.10.170.10">
    <property type="match status" value="1"/>
</dbReference>
<feature type="signal peptide" evidence="11">
    <location>
        <begin position="1"/>
        <end position="29"/>
    </location>
</feature>
<dbReference type="EC" id="3.4.24.-" evidence="11"/>
<sequence>MVKKKRFIVPLVLSSALLVGSTSVSSVFAQPVDSTELSSVQASKKWNERASVPVFVKERHAEKFSSSNSSNALNYLKKNQGKTGIKNPDKKLKVKKTEKDDLGMTHVRFNQSINGVNVEGSEVIVHFNEDHEVVAVNGRVNETIDDEAVDTTAAISSDAAVKKALSSVNAPQELTYEPTTELVVYPFEDENHTAYKVNVNFMGDEPGNWFVFVDAKSGEVIDQYNGIMHADEMKTQNGVGIGVHGDQRKLHISQVKEPKSGTQFALADYAHEDLKGIFTYDSKNDTDTRNDTLYMGNSASFKSDYDRAAVDAHYNSEKVYEYFLNEHGRNSLDDEGMEITSYVHYGNNYNNAFWNGRWMTYGDGDGEFFISLSAALDVTAHEMTHGIISHTANLVYRDQPGALNESFADVFGAIIDEKDWEIGEDIMAPAAIAEGNWRLRSLSDPNSVVVTNPQRAAYGSGVYPAHMDEYYHMPRNVDNGGVHVNSSIPNHAAYLIGQEIGREKLGQIYYRALTVYLTPYSEFSDARQAIVQSAIDIYGEGSAEEAAVHAGFDAVGIY</sequence>
<evidence type="ECO:0000313" key="17">
    <source>
        <dbReference type="EMBL" id="SUI99227.1"/>
    </source>
</evidence>
<dbReference type="InterPro" id="IPR025711">
    <property type="entry name" value="PepSY"/>
</dbReference>
<evidence type="ECO:0000259" key="15">
    <source>
        <dbReference type="Pfam" id="PF03413"/>
    </source>
</evidence>
<dbReference type="Pfam" id="PF03413">
    <property type="entry name" value="PepSY"/>
    <property type="match status" value="1"/>
</dbReference>
<dbReference type="Pfam" id="PF07504">
    <property type="entry name" value="FTP"/>
    <property type="match status" value="1"/>
</dbReference>
<dbReference type="InterPro" id="IPR011096">
    <property type="entry name" value="FTP_domain"/>
</dbReference>
<dbReference type="Pfam" id="PF01447">
    <property type="entry name" value="Peptidase_M4"/>
    <property type="match status" value="1"/>
</dbReference>
<comment type="similarity">
    <text evidence="2 11">Belongs to the peptidase M4 family.</text>
</comment>
<accession>A0A380BDS6</accession>
<keyword evidence="11" id="KW-0964">Secreted</keyword>
<dbReference type="Gene3D" id="3.10.450.490">
    <property type="match status" value="1"/>
</dbReference>
<dbReference type="AlphaFoldDB" id="A0A380BDS6"/>
<evidence type="ECO:0000256" key="10">
    <source>
        <dbReference type="PIRSR" id="PIRSR623612-1"/>
    </source>
</evidence>
<evidence type="ECO:0000256" key="11">
    <source>
        <dbReference type="RuleBase" id="RU366073"/>
    </source>
</evidence>
<keyword evidence="7 11" id="KW-0862">Zinc</keyword>
<evidence type="ECO:0000256" key="8">
    <source>
        <dbReference type="ARBA" id="ARBA00023049"/>
    </source>
</evidence>
<evidence type="ECO:0000256" key="12">
    <source>
        <dbReference type="SAM" id="MobiDB-lite"/>
    </source>
</evidence>
<organism evidence="17 18">
    <name type="scientific">Sporosarcina pasteurii</name>
    <name type="common">Bacillus pasteurii</name>
    <dbReference type="NCBI Taxonomy" id="1474"/>
    <lineage>
        <taxon>Bacteria</taxon>
        <taxon>Bacillati</taxon>
        <taxon>Bacillota</taxon>
        <taxon>Bacilli</taxon>
        <taxon>Bacillales</taxon>
        <taxon>Caryophanaceae</taxon>
        <taxon>Sporosarcina</taxon>
    </lineage>
</organism>
<dbReference type="Proteomes" id="UP000254519">
    <property type="component" value="Unassembled WGS sequence"/>
</dbReference>
<dbReference type="PRINTS" id="PR00730">
    <property type="entry name" value="THERMOLYSIN"/>
</dbReference>
<comment type="function">
    <text evidence="11">Extracellular zinc metalloprotease.</text>
</comment>
<dbReference type="PANTHER" id="PTHR33794:SF1">
    <property type="entry name" value="BACILLOLYSIN"/>
    <property type="match status" value="1"/>
</dbReference>
<keyword evidence="6 11" id="KW-0378">Hydrolase</keyword>
<dbReference type="GO" id="GO:0004222">
    <property type="term" value="F:metalloendopeptidase activity"/>
    <property type="evidence" value="ECO:0007669"/>
    <property type="project" value="UniProtKB-UniRule"/>
</dbReference>
<evidence type="ECO:0000256" key="3">
    <source>
        <dbReference type="ARBA" id="ARBA00022670"/>
    </source>
</evidence>
<dbReference type="Gene3D" id="1.10.390.10">
    <property type="entry name" value="Neutral Protease Domain 2"/>
    <property type="match status" value="1"/>
</dbReference>
<dbReference type="GO" id="GO:0005576">
    <property type="term" value="C:extracellular region"/>
    <property type="evidence" value="ECO:0007669"/>
    <property type="project" value="UniProtKB-SubCell"/>
</dbReference>
<keyword evidence="8 11" id="KW-0482">Metalloprotease</keyword>
<protein>
    <recommendedName>
        <fullName evidence="11">Neutral metalloproteinase</fullName>
        <ecNumber evidence="11">3.4.24.-</ecNumber>
    </recommendedName>
</protein>
<dbReference type="GO" id="GO:0046872">
    <property type="term" value="F:metal ion binding"/>
    <property type="evidence" value="ECO:0007669"/>
    <property type="project" value="UniProtKB-UniRule"/>
</dbReference>
<evidence type="ECO:0000259" key="13">
    <source>
        <dbReference type="Pfam" id="PF01447"/>
    </source>
</evidence>
<keyword evidence="5 11" id="KW-0732">Signal</keyword>
<comment type="cofactor">
    <cofactor evidence="1 11">
        <name>Zn(2+)</name>
        <dbReference type="ChEBI" id="CHEBI:29105"/>
    </cofactor>
</comment>
<feature type="domain" description="PepSY" evidence="15">
    <location>
        <begin position="154"/>
        <end position="224"/>
    </location>
</feature>
<evidence type="ECO:0000256" key="5">
    <source>
        <dbReference type="ARBA" id="ARBA00022729"/>
    </source>
</evidence>
<evidence type="ECO:0000256" key="2">
    <source>
        <dbReference type="ARBA" id="ARBA00009388"/>
    </source>
</evidence>
<feature type="domain" description="Peptidase M4 C-terminal" evidence="14">
    <location>
        <begin position="392"/>
        <end position="557"/>
    </location>
</feature>
<dbReference type="InterPro" id="IPR023612">
    <property type="entry name" value="Peptidase_M4"/>
</dbReference>
<evidence type="ECO:0000256" key="1">
    <source>
        <dbReference type="ARBA" id="ARBA00001947"/>
    </source>
</evidence>
<keyword evidence="9" id="KW-0865">Zymogen</keyword>
<dbReference type="GO" id="GO:0006508">
    <property type="term" value="P:proteolysis"/>
    <property type="evidence" value="ECO:0007669"/>
    <property type="project" value="UniProtKB-KW"/>
</dbReference>
<dbReference type="InterPro" id="IPR050728">
    <property type="entry name" value="Zinc_Metalloprotease_M4"/>
</dbReference>
<evidence type="ECO:0000313" key="18">
    <source>
        <dbReference type="Proteomes" id="UP000254519"/>
    </source>
</evidence>
<evidence type="ECO:0000256" key="4">
    <source>
        <dbReference type="ARBA" id="ARBA00022723"/>
    </source>
</evidence>
<feature type="active site" description="Proton donor" evidence="10">
    <location>
        <position position="483"/>
    </location>
</feature>
<gene>
    <name evidence="17" type="primary">npr</name>
    <name evidence="17" type="ORF">NCTC4822_00523</name>
</gene>
<dbReference type="SUPFAM" id="SSF55486">
    <property type="entry name" value="Metalloproteases ('zincins'), catalytic domain"/>
    <property type="match status" value="1"/>
</dbReference>
<evidence type="ECO:0000259" key="16">
    <source>
        <dbReference type="Pfam" id="PF07504"/>
    </source>
</evidence>
<feature type="domain" description="FTP" evidence="16">
    <location>
        <begin position="91"/>
        <end position="139"/>
    </location>
</feature>
<evidence type="ECO:0000256" key="9">
    <source>
        <dbReference type="ARBA" id="ARBA00023145"/>
    </source>
</evidence>
<feature type="region of interest" description="Disordered" evidence="12">
    <location>
        <begin position="68"/>
        <end position="88"/>
    </location>
</feature>
<feature type="chain" id="PRO_5023035742" description="Neutral metalloproteinase" evidence="11">
    <location>
        <begin position="30"/>
        <end position="558"/>
    </location>
</feature>
<name>A0A380BDS6_SPOPA</name>
<evidence type="ECO:0000256" key="7">
    <source>
        <dbReference type="ARBA" id="ARBA00022833"/>
    </source>
</evidence>
<dbReference type="Gene3D" id="3.10.450.40">
    <property type="match status" value="1"/>
</dbReference>
<feature type="active site" evidence="10">
    <location>
        <position position="382"/>
    </location>
</feature>
<dbReference type="EMBL" id="UGYZ01000002">
    <property type="protein sequence ID" value="SUI99227.1"/>
    <property type="molecule type" value="Genomic_DNA"/>
</dbReference>
<keyword evidence="4" id="KW-0479">Metal-binding</keyword>
<dbReference type="PANTHER" id="PTHR33794">
    <property type="entry name" value="BACILLOLYSIN"/>
    <property type="match status" value="1"/>
</dbReference>
<proteinExistence type="inferred from homology"/>
<keyword evidence="18" id="KW-1185">Reference proteome</keyword>
<comment type="subcellular location">
    <subcellularLocation>
        <location evidence="11">Secreted</location>
    </subcellularLocation>
</comment>